<dbReference type="GO" id="GO:0042147">
    <property type="term" value="P:retrograde transport, endosome to Golgi"/>
    <property type="evidence" value="ECO:0007669"/>
    <property type="project" value="TreeGrafter"/>
</dbReference>
<dbReference type="OrthoDB" id="73680at2759"/>
<evidence type="ECO:0000259" key="5">
    <source>
        <dbReference type="PROSITE" id="PS50002"/>
    </source>
</evidence>
<dbReference type="SUPFAM" id="SSF50044">
    <property type="entry name" value="SH3-domain"/>
    <property type="match status" value="1"/>
</dbReference>
<dbReference type="PANTHER" id="PTHR22902:SF27">
    <property type="entry name" value="PLECKSTRIN HOMOLOGY DOMAIN-CONTAINING FAMILY A MEMBER 3"/>
    <property type="match status" value="1"/>
</dbReference>
<feature type="region of interest" description="Disordered" evidence="4">
    <location>
        <begin position="354"/>
        <end position="401"/>
    </location>
</feature>
<evidence type="ECO:0000256" key="4">
    <source>
        <dbReference type="SAM" id="MobiDB-lite"/>
    </source>
</evidence>
<dbReference type="Pfam" id="PF00018">
    <property type="entry name" value="SH3_1"/>
    <property type="match status" value="1"/>
</dbReference>
<accession>A0A0J9X6G1</accession>
<keyword evidence="9" id="KW-1185">Reference proteome</keyword>
<dbReference type="GO" id="GO:0005829">
    <property type="term" value="C:cytosol"/>
    <property type="evidence" value="ECO:0007669"/>
    <property type="project" value="GOC"/>
</dbReference>
<dbReference type="PROSITE" id="PS50105">
    <property type="entry name" value="SAM_DOMAIN"/>
    <property type="match status" value="1"/>
</dbReference>
<dbReference type="SUPFAM" id="SSF47769">
    <property type="entry name" value="SAM/Pointed domain"/>
    <property type="match status" value="1"/>
</dbReference>
<dbReference type="Gene3D" id="2.30.30.40">
    <property type="entry name" value="SH3 Domains"/>
    <property type="match status" value="1"/>
</dbReference>
<reference evidence="8" key="1">
    <citation type="submission" date="2014-03" db="EMBL/GenBank/DDBJ databases">
        <authorList>
            <person name="Casaregola S."/>
        </authorList>
    </citation>
    <scope>NUCLEOTIDE SEQUENCE [LARGE SCALE GENOMIC DNA]</scope>
    <source>
        <strain evidence="8">CLIB 918</strain>
    </source>
</reference>
<dbReference type="PROSITE" id="PS50002">
    <property type="entry name" value="SH3"/>
    <property type="match status" value="1"/>
</dbReference>
<dbReference type="PANTHER" id="PTHR22902">
    <property type="entry name" value="SESQUIPEDALIAN"/>
    <property type="match status" value="1"/>
</dbReference>
<evidence type="ECO:0000256" key="1">
    <source>
        <dbReference type="ARBA" id="ARBA00022443"/>
    </source>
</evidence>
<feature type="compositionally biased region" description="Low complexity" evidence="4">
    <location>
        <begin position="222"/>
        <end position="232"/>
    </location>
</feature>
<dbReference type="InterPro" id="IPR001660">
    <property type="entry name" value="SAM"/>
</dbReference>
<sequence length="813" mass="90665">MSPDEPEYLVALHDFKGRTEDELSLKKGDHVLVLENDNGFGDGWFIGRNMSSNKAGLFPRVFTTTVNMSTQRRPSAVNDTLNELDNAISELQHTDSGAKMPTSAQGTPKHKPGGSSSSSTSTPLPTQQIHKLQKPQHQVQQTAEVFSFSNVHAWSPEMVEQYFLSKGYDPSVCACFQRHKITGAILLELDLAYLKEIDITSFGTRFEISKEIKQLNHLLRQPTSGPPSGSSNLPPPTPVSNTNSIIRDSVMSESQQSLFQQQQMSQQIYQQQLQPQQQHQLQQQQQQQQQHHHQQQQQQQQQQHQQQQQQQQHHYQQQQQHHHQQQQQQLMSPPSFKRQSVLRTAKDNETLNSYLSGAHKKDPSFDPNWTHPKKPDPLPSYTSQQQQKNNRRLSRNRSSTISTADQYFTSFKEESHEDLPALPLIPDEGNLPEKSPFTKRHSKSTSSLGAGEFNFAQNELPVPEKDNVPGSLDKELPEKDLPEKDLLEKDLPKKPMELTRTETNDSMDSNSGPKRSSTSATAKKKPMLRSSSSHSNLRSKSFTKQKTSAFQEGLNIVTPSEALKTASISGWMSKRGSVSVGTWKARFFTLHGTRLSYFTSFSDTKEKGLIDVTSYRVMAVGDTDDKFVGLYAASVGAGRFCFKVVPPGPSALKGVVFTMPKVHYFAVDTREEMRAWMTAIMKATIDRDDRQPVVSSCATPTVPLAKAQELQAVARAKEEEIRIKAMANSTGEGNGNGGLFGDQINSTWLNGFGEYDDGPVAPYAVSPASSRGSSTQFTSVPSATTNNTNDDNDIRHVTTKTAGLRVVTDLENV</sequence>
<feature type="domain" description="PH" evidence="6">
    <location>
        <begin position="565"/>
        <end position="685"/>
    </location>
</feature>
<dbReference type="GO" id="GO:0005802">
    <property type="term" value="C:trans-Golgi network"/>
    <property type="evidence" value="ECO:0007669"/>
    <property type="project" value="TreeGrafter"/>
</dbReference>
<dbReference type="GO" id="GO:0001881">
    <property type="term" value="P:receptor recycling"/>
    <property type="evidence" value="ECO:0007669"/>
    <property type="project" value="TreeGrafter"/>
</dbReference>
<dbReference type="PRINTS" id="PR00452">
    <property type="entry name" value="SH3DOMAIN"/>
</dbReference>
<dbReference type="PROSITE" id="PS50003">
    <property type="entry name" value="PH_DOMAIN"/>
    <property type="match status" value="1"/>
</dbReference>
<protein>
    <submittedName>
        <fullName evidence="8">Similar to Saccharomyces cerevisiae YER114C BOI2 Protein implicated in polar growth, functionally redundant with Boi1p</fullName>
    </submittedName>
</protein>
<evidence type="ECO:0000259" key="6">
    <source>
        <dbReference type="PROSITE" id="PS50003"/>
    </source>
</evidence>
<dbReference type="STRING" id="1173061.A0A0J9X6G1"/>
<keyword evidence="2" id="KW-0597">Phosphoprotein</keyword>
<dbReference type="Pfam" id="PF00169">
    <property type="entry name" value="PH"/>
    <property type="match status" value="1"/>
</dbReference>
<dbReference type="CDD" id="cd13316">
    <property type="entry name" value="PH_Boi"/>
    <property type="match status" value="1"/>
</dbReference>
<dbReference type="Pfam" id="PF07647">
    <property type="entry name" value="SAM_2"/>
    <property type="match status" value="1"/>
</dbReference>
<dbReference type="FunFam" id="2.30.29.30:FF:000230">
    <property type="entry name" value="Polarized growth protein (Boi2)"/>
    <property type="match status" value="1"/>
</dbReference>
<name>A0A0J9X6G1_GEOCN</name>
<feature type="region of interest" description="Disordered" evidence="4">
    <location>
        <begin position="92"/>
        <end position="136"/>
    </location>
</feature>
<feature type="region of interest" description="Disordered" evidence="4">
    <location>
        <begin position="766"/>
        <end position="794"/>
    </location>
</feature>
<evidence type="ECO:0000256" key="3">
    <source>
        <dbReference type="PROSITE-ProRule" id="PRU00192"/>
    </source>
</evidence>
<gene>
    <name evidence="8" type="ORF">BN980_GECA03s07842g</name>
</gene>
<organism evidence="8 9">
    <name type="scientific">Geotrichum candidum</name>
    <name type="common">Oospora lactis</name>
    <name type="synonym">Dipodascus geotrichum</name>
    <dbReference type="NCBI Taxonomy" id="1173061"/>
    <lineage>
        <taxon>Eukaryota</taxon>
        <taxon>Fungi</taxon>
        <taxon>Dikarya</taxon>
        <taxon>Ascomycota</taxon>
        <taxon>Saccharomycotina</taxon>
        <taxon>Dipodascomycetes</taxon>
        <taxon>Dipodascales</taxon>
        <taxon>Dipodascaceae</taxon>
        <taxon>Geotrichum</taxon>
    </lineage>
</organism>
<feature type="compositionally biased region" description="Polar residues" evidence="4">
    <location>
        <begin position="767"/>
        <end position="783"/>
    </location>
</feature>
<dbReference type="Proteomes" id="UP000242525">
    <property type="component" value="Unassembled WGS sequence"/>
</dbReference>
<dbReference type="CDD" id="cd09535">
    <property type="entry name" value="SAM_BOI-like_fungal"/>
    <property type="match status" value="1"/>
</dbReference>
<evidence type="ECO:0000313" key="8">
    <source>
        <dbReference type="EMBL" id="CDO52792.1"/>
    </source>
</evidence>
<keyword evidence="1 3" id="KW-0728">SH3 domain</keyword>
<dbReference type="InterPro" id="IPR011993">
    <property type="entry name" value="PH-like_dom_sf"/>
</dbReference>
<comment type="caution">
    <text evidence="8">The sequence shown here is derived from an EMBL/GenBank/DDBJ whole genome shotgun (WGS) entry which is preliminary data.</text>
</comment>
<feature type="domain" description="SAM" evidence="7">
    <location>
        <begin position="154"/>
        <end position="218"/>
    </location>
</feature>
<feature type="compositionally biased region" description="Low complexity" evidence="4">
    <location>
        <begin position="283"/>
        <end position="330"/>
    </location>
</feature>
<dbReference type="SMART" id="SM00233">
    <property type="entry name" value="PH"/>
    <property type="match status" value="1"/>
</dbReference>
<feature type="compositionally biased region" description="Low complexity" evidence="4">
    <location>
        <begin position="113"/>
        <end position="123"/>
    </location>
</feature>
<dbReference type="Gene3D" id="2.30.29.30">
    <property type="entry name" value="Pleckstrin-homology domain (PH domain)/Phosphotyrosine-binding domain (PTB)"/>
    <property type="match status" value="1"/>
</dbReference>
<feature type="compositionally biased region" description="Polar residues" evidence="4">
    <location>
        <begin position="124"/>
        <end position="136"/>
    </location>
</feature>
<dbReference type="EMBL" id="CCBN010000003">
    <property type="protein sequence ID" value="CDO52792.1"/>
    <property type="molecule type" value="Genomic_DNA"/>
</dbReference>
<dbReference type="GO" id="GO:0055037">
    <property type="term" value="C:recycling endosome"/>
    <property type="evidence" value="ECO:0007669"/>
    <property type="project" value="TreeGrafter"/>
</dbReference>
<dbReference type="InterPro" id="IPR001849">
    <property type="entry name" value="PH_domain"/>
</dbReference>
<dbReference type="InterPro" id="IPR045188">
    <property type="entry name" value="Boi1/Boi2-like"/>
</dbReference>
<feature type="region of interest" description="Disordered" evidence="4">
    <location>
        <begin position="219"/>
        <end position="243"/>
    </location>
</feature>
<feature type="compositionally biased region" description="Basic and acidic residues" evidence="4">
    <location>
        <begin position="462"/>
        <end position="503"/>
    </location>
</feature>
<feature type="compositionally biased region" description="Low complexity" evidence="4">
    <location>
        <begin position="530"/>
        <end position="540"/>
    </location>
</feature>
<feature type="region of interest" description="Disordered" evidence="4">
    <location>
        <begin position="283"/>
        <end position="334"/>
    </location>
</feature>
<dbReference type="GO" id="GO:0007032">
    <property type="term" value="P:endosome organization"/>
    <property type="evidence" value="ECO:0007669"/>
    <property type="project" value="TreeGrafter"/>
</dbReference>
<dbReference type="Gene3D" id="1.10.150.50">
    <property type="entry name" value="Transcription Factor, Ets-1"/>
    <property type="match status" value="1"/>
</dbReference>
<evidence type="ECO:0000259" key="7">
    <source>
        <dbReference type="PROSITE" id="PS50105"/>
    </source>
</evidence>
<proteinExistence type="predicted"/>
<evidence type="ECO:0000256" key="2">
    <source>
        <dbReference type="ARBA" id="ARBA00022553"/>
    </source>
</evidence>
<feature type="region of interest" description="Disordered" evidence="4">
    <location>
        <begin position="413"/>
        <end position="544"/>
    </location>
</feature>
<dbReference type="InterPro" id="IPR001452">
    <property type="entry name" value="SH3_domain"/>
</dbReference>
<dbReference type="AlphaFoldDB" id="A0A0J9X6G1"/>
<dbReference type="SMART" id="SM00454">
    <property type="entry name" value="SAM"/>
    <property type="match status" value="1"/>
</dbReference>
<dbReference type="SMART" id="SM00326">
    <property type="entry name" value="SH3"/>
    <property type="match status" value="1"/>
</dbReference>
<dbReference type="SUPFAM" id="SSF50729">
    <property type="entry name" value="PH domain-like"/>
    <property type="match status" value="1"/>
</dbReference>
<evidence type="ECO:0000313" key="9">
    <source>
        <dbReference type="Proteomes" id="UP000242525"/>
    </source>
</evidence>
<feature type="domain" description="SH3" evidence="5">
    <location>
        <begin position="4"/>
        <end position="68"/>
    </location>
</feature>
<dbReference type="InterPro" id="IPR036028">
    <property type="entry name" value="SH3-like_dom_sf"/>
</dbReference>
<feature type="compositionally biased region" description="Polar residues" evidence="4">
    <location>
        <begin position="504"/>
        <end position="515"/>
    </location>
</feature>
<dbReference type="GO" id="GO:0005769">
    <property type="term" value="C:early endosome"/>
    <property type="evidence" value="ECO:0007669"/>
    <property type="project" value="TreeGrafter"/>
</dbReference>
<dbReference type="InterPro" id="IPR013761">
    <property type="entry name" value="SAM/pointed_sf"/>
</dbReference>